<dbReference type="FunFam" id="3.30.60.60:FF:000001">
    <property type="entry name" value="Histone acetyltransferase"/>
    <property type="match status" value="1"/>
</dbReference>
<dbReference type="InterPro" id="IPR016181">
    <property type="entry name" value="Acyl_CoA_acyltransferase"/>
</dbReference>
<reference evidence="7" key="2">
    <citation type="submission" date="2025-09" db="UniProtKB">
        <authorList>
            <consortium name="Ensembl"/>
        </authorList>
    </citation>
    <scope>IDENTIFICATION</scope>
</reference>
<dbReference type="AlphaFoldDB" id="A0A8C0UCJ1"/>
<dbReference type="GO" id="GO:0035267">
    <property type="term" value="C:NuA4 histone acetyltransferase complex"/>
    <property type="evidence" value="ECO:0007669"/>
    <property type="project" value="TreeGrafter"/>
</dbReference>
<dbReference type="GO" id="GO:0046972">
    <property type="term" value="F:histone H4K16 acetyltransferase activity"/>
    <property type="evidence" value="ECO:0007669"/>
    <property type="project" value="TreeGrafter"/>
</dbReference>
<keyword evidence="3" id="KW-0808">Transferase</keyword>
<evidence type="ECO:0000313" key="8">
    <source>
        <dbReference type="Proteomes" id="UP000694410"/>
    </source>
</evidence>
<dbReference type="PANTHER" id="PTHR10615:SF82">
    <property type="entry name" value="HISTONE ACETYLTRANSFERASE KAT8"/>
    <property type="match status" value="1"/>
</dbReference>
<dbReference type="GO" id="GO:0044545">
    <property type="term" value="C:NSL complex"/>
    <property type="evidence" value="ECO:0007669"/>
    <property type="project" value="TreeGrafter"/>
</dbReference>
<evidence type="ECO:0000256" key="2">
    <source>
        <dbReference type="ARBA" id="ARBA00013184"/>
    </source>
</evidence>
<evidence type="ECO:0000256" key="5">
    <source>
        <dbReference type="RuleBase" id="RU361211"/>
    </source>
</evidence>
<dbReference type="PROSITE" id="PS51726">
    <property type="entry name" value="MYST_HAT"/>
    <property type="match status" value="1"/>
</dbReference>
<dbReference type="SUPFAM" id="SSF55729">
    <property type="entry name" value="Acyl-CoA N-acyltransferases (Nat)"/>
    <property type="match status" value="1"/>
</dbReference>
<reference evidence="7" key="1">
    <citation type="submission" date="2025-08" db="UniProtKB">
        <authorList>
            <consortium name="Ensembl"/>
        </authorList>
    </citation>
    <scope>IDENTIFICATION</scope>
</reference>
<dbReference type="GO" id="GO:0045935">
    <property type="term" value="P:positive regulation of nucleobase-containing compound metabolic process"/>
    <property type="evidence" value="ECO:0007669"/>
    <property type="project" value="UniProtKB-ARBA"/>
</dbReference>
<dbReference type="Ensembl" id="ENSCCET00000008946.1">
    <property type="protein sequence ID" value="ENSCCEP00000005402.1"/>
    <property type="gene ID" value="ENSCCEG00000005966.1"/>
</dbReference>
<evidence type="ECO:0000259" key="6">
    <source>
        <dbReference type="PROSITE" id="PS51726"/>
    </source>
</evidence>
<dbReference type="InterPro" id="IPR050603">
    <property type="entry name" value="MYST_HAT"/>
</dbReference>
<proteinExistence type="inferred from homology"/>
<keyword evidence="5" id="KW-0539">Nucleus</keyword>
<evidence type="ECO:0000256" key="3">
    <source>
        <dbReference type="ARBA" id="ARBA00022679"/>
    </source>
</evidence>
<comment type="similarity">
    <text evidence="1 5">Belongs to the MYST (SAS/MOZ) family.</text>
</comment>
<dbReference type="GO" id="GO:0010557">
    <property type="term" value="P:positive regulation of macromolecule biosynthetic process"/>
    <property type="evidence" value="ECO:0007669"/>
    <property type="project" value="UniProtKB-ARBA"/>
</dbReference>
<feature type="domain" description="MYST-type HAT" evidence="6">
    <location>
        <begin position="232"/>
        <end position="336"/>
    </location>
</feature>
<dbReference type="EC" id="2.3.1.48" evidence="2 5"/>
<dbReference type="Pfam" id="PF17772">
    <property type="entry name" value="zf-MYST"/>
    <property type="match status" value="1"/>
</dbReference>
<dbReference type="Gene3D" id="3.30.60.60">
    <property type="entry name" value="N-acetyl transferase-like"/>
    <property type="match status" value="1"/>
</dbReference>
<comment type="catalytic activity">
    <reaction evidence="5">
        <text>L-lysyl-[protein] + acetyl-CoA = N(6)-acetyl-L-lysyl-[protein] + CoA + H(+)</text>
        <dbReference type="Rhea" id="RHEA:45948"/>
        <dbReference type="Rhea" id="RHEA-COMP:9752"/>
        <dbReference type="Rhea" id="RHEA-COMP:10731"/>
        <dbReference type="ChEBI" id="CHEBI:15378"/>
        <dbReference type="ChEBI" id="CHEBI:29969"/>
        <dbReference type="ChEBI" id="CHEBI:57287"/>
        <dbReference type="ChEBI" id="CHEBI:57288"/>
        <dbReference type="ChEBI" id="CHEBI:61930"/>
        <dbReference type="EC" id="2.3.1.48"/>
    </reaction>
</comment>
<keyword evidence="4" id="KW-0007">Acetylation</keyword>
<dbReference type="InterPro" id="IPR002717">
    <property type="entry name" value="HAT_MYST-type"/>
</dbReference>
<comment type="subcellular location">
    <subcellularLocation>
        <location evidence="5">Nucleus</location>
    </subcellularLocation>
</comment>
<sequence>IGFQTGLQVSPGVCETPPGVSRCAQVCPGVLRCVQVCPGVSPVSPQLPKVKHLDKIHTWGGFWADFGRFWADFGRFWAILSGIFWGFHHSRCAQVCSGVSQVCPGVSPVSPQLPKVKHLDKIHTWGGFWADFGRFWADFGRFWAILSGIFLGISPFQVCPGVSPVPHLSPQITKVKHLDKIHTWGGFGADFGRFWADFGRFWAILNGIFWEFHHSRCAQVCSGVSPVSPQITKVKYVDKIHIGHYEIDAWYFSPFPEDYGKQPKLWICEFCLKYMKLERSYRIHLGQCQWRQYSVSPVQSHLSHLSHLFTPVTPVSLTCLTCTGSVPVVSVQCHTC</sequence>
<organism evidence="7 8">
    <name type="scientific">Cyanistes caeruleus</name>
    <name type="common">Eurasian blue tit</name>
    <name type="synonym">Parus caeruleus</name>
    <dbReference type="NCBI Taxonomy" id="156563"/>
    <lineage>
        <taxon>Eukaryota</taxon>
        <taxon>Metazoa</taxon>
        <taxon>Chordata</taxon>
        <taxon>Craniata</taxon>
        <taxon>Vertebrata</taxon>
        <taxon>Euteleostomi</taxon>
        <taxon>Archelosauria</taxon>
        <taxon>Archosauria</taxon>
        <taxon>Dinosauria</taxon>
        <taxon>Saurischia</taxon>
        <taxon>Theropoda</taxon>
        <taxon>Coelurosauria</taxon>
        <taxon>Aves</taxon>
        <taxon>Neognathae</taxon>
        <taxon>Neoaves</taxon>
        <taxon>Telluraves</taxon>
        <taxon>Australaves</taxon>
        <taxon>Passeriformes</taxon>
        <taxon>Paridae</taxon>
        <taxon>Cyanistes</taxon>
    </lineage>
</organism>
<dbReference type="PANTHER" id="PTHR10615">
    <property type="entry name" value="HISTONE ACETYLTRANSFERASE"/>
    <property type="match status" value="1"/>
</dbReference>
<dbReference type="GO" id="GO:0006355">
    <property type="term" value="P:regulation of DNA-templated transcription"/>
    <property type="evidence" value="ECO:0007669"/>
    <property type="project" value="InterPro"/>
</dbReference>
<accession>A0A8C0UCJ1</accession>
<keyword evidence="8" id="KW-1185">Reference proteome</keyword>
<dbReference type="GO" id="GO:0005634">
    <property type="term" value="C:nucleus"/>
    <property type="evidence" value="ECO:0007669"/>
    <property type="project" value="UniProtKB-SubCell"/>
</dbReference>
<dbReference type="GO" id="GO:0072487">
    <property type="term" value="C:MSL complex"/>
    <property type="evidence" value="ECO:0007669"/>
    <property type="project" value="TreeGrafter"/>
</dbReference>
<name>A0A8C0UCJ1_CYACU</name>
<evidence type="ECO:0000313" key="7">
    <source>
        <dbReference type="Ensembl" id="ENSCCEP00000005402.1"/>
    </source>
</evidence>
<dbReference type="InterPro" id="IPR040706">
    <property type="entry name" value="Zf-MYST"/>
</dbReference>
<protein>
    <recommendedName>
        <fullName evidence="2 5">Histone acetyltransferase</fullName>
        <ecNumber evidence="2 5">2.3.1.48</ecNumber>
    </recommendedName>
</protein>
<evidence type="ECO:0000256" key="1">
    <source>
        <dbReference type="ARBA" id="ARBA00010107"/>
    </source>
</evidence>
<dbReference type="Proteomes" id="UP000694410">
    <property type="component" value="Unplaced"/>
</dbReference>
<evidence type="ECO:0000256" key="4">
    <source>
        <dbReference type="ARBA" id="ARBA00022990"/>
    </source>
</evidence>